<organism evidence="12 13">
    <name type="scientific">Streptococcus sobrinus W1703</name>
    <dbReference type="NCBI Taxonomy" id="1227275"/>
    <lineage>
        <taxon>Bacteria</taxon>
        <taxon>Bacillati</taxon>
        <taxon>Bacillota</taxon>
        <taxon>Bacilli</taxon>
        <taxon>Lactobacillales</taxon>
        <taxon>Streptococcaceae</taxon>
        <taxon>Streptococcus</taxon>
    </lineage>
</organism>
<dbReference type="OrthoDB" id="9810236at2"/>
<protein>
    <submittedName>
        <fullName evidence="12">CRISPR-associated helicase Cas3</fullName>
    </submittedName>
</protein>
<dbReference type="Pfam" id="PF18019">
    <property type="entry name" value="Cas3_HD"/>
    <property type="match status" value="1"/>
</dbReference>
<dbReference type="Gene3D" id="3.40.50.300">
    <property type="entry name" value="P-loop containing nucleotide triphosphate hydrolases"/>
    <property type="match status" value="2"/>
</dbReference>
<dbReference type="SMART" id="SM00487">
    <property type="entry name" value="DEXDc"/>
    <property type="match status" value="1"/>
</dbReference>
<comment type="similarity">
    <text evidence="1">In the N-terminal section; belongs to the CRISPR-associated nuclease Cas3-HD family.</text>
</comment>
<dbReference type="EMBL" id="AWVA01000081">
    <property type="protein sequence ID" value="ERJ75894.1"/>
    <property type="molecule type" value="Genomic_DNA"/>
</dbReference>
<dbReference type="PROSITE" id="PS51643">
    <property type="entry name" value="HD_CAS3"/>
    <property type="match status" value="1"/>
</dbReference>
<evidence type="ECO:0000256" key="6">
    <source>
        <dbReference type="ARBA" id="ARBA00022801"/>
    </source>
</evidence>
<dbReference type="NCBIfam" id="TIGR01596">
    <property type="entry name" value="cas3_HD"/>
    <property type="match status" value="1"/>
</dbReference>
<evidence type="ECO:0000256" key="7">
    <source>
        <dbReference type="ARBA" id="ARBA00022806"/>
    </source>
</evidence>
<dbReference type="InterPro" id="IPR054712">
    <property type="entry name" value="Cas3-like_dom"/>
</dbReference>
<keyword evidence="4" id="KW-0479">Metal-binding</keyword>
<proteinExistence type="inferred from homology"/>
<feature type="domain" description="Helicase ATP-binding" evidence="10">
    <location>
        <begin position="296"/>
        <end position="503"/>
    </location>
</feature>
<keyword evidence="8" id="KW-0067">ATP-binding</keyword>
<dbReference type="InterPro" id="IPR006474">
    <property type="entry name" value="Helicase_Cas3_CRISPR-ass_core"/>
</dbReference>
<dbReference type="NCBIfam" id="TIGR01587">
    <property type="entry name" value="cas3_core"/>
    <property type="match status" value="1"/>
</dbReference>
<evidence type="ECO:0000259" key="11">
    <source>
        <dbReference type="PROSITE" id="PS51643"/>
    </source>
</evidence>
<dbReference type="InterPro" id="IPR041372">
    <property type="entry name" value="Cas3_C"/>
</dbReference>
<dbReference type="InterPro" id="IPR011545">
    <property type="entry name" value="DEAD/DEAH_box_helicase_dom"/>
</dbReference>
<evidence type="ECO:0000313" key="12">
    <source>
        <dbReference type="EMBL" id="ERJ75894.1"/>
    </source>
</evidence>
<keyword evidence="3" id="KW-0540">Nuclease</keyword>
<dbReference type="InterPro" id="IPR038257">
    <property type="entry name" value="CRISPR-assoc_Cas3_HD_sf"/>
</dbReference>
<dbReference type="InterPro" id="IPR014001">
    <property type="entry name" value="Helicase_ATP-bd"/>
</dbReference>
<keyword evidence="6" id="KW-0378">Hydrolase</keyword>
<dbReference type="CDD" id="cd17930">
    <property type="entry name" value="DEXHc_cas3"/>
    <property type="match status" value="1"/>
</dbReference>
<evidence type="ECO:0000313" key="13">
    <source>
        <dbReference type="Proteomes" id="UP000016617"/>
    </source>
</evidence>
<dbReference type="PANTHER" id="PTHR47963:SF9">
    <property type="entry name" value="CRISPR-ASSOCIATED ENDONUCLEASE_HELICASE CAS3"/>
    <property type="match status" value="1"/>
</dbReference>
<dbReference type="GO" id="GO:0004518">
    <property type="term" value="F:nuclease activity"/>
    <property type="evidence" value="ECO:0007669"/>
    <property type="project" value="UniProtKB-KW"/>
</dbReference>
<dbReference type="GO" id="GO:0051607">
    <property type="term" value="P:defense response to virus"/>
    <property type="evidence" value="ECO:0007669"/>
    <property type="project" value="UniProtKB-KW"/>
</dbReference>
<reference evidence="12 13" key="1">
    <citation type="submission" date="2013-06" db="EMBL/GenBank/DDBJ databases">
        <authorList>
            <person name="Weinstock G."/>
            <person name="Sodergren E."/>
            <person name="Lobos E.A."/>
            <person name="Fulton L."/>
            <person name="Fulton R."/>
            <person name="Courtney L."/>
            <person name="Fronick C."/>
            <person name="O'Laughlin M."/>
            <person name="Godfrey J."/>
            <person name="Wilson R.M."/>
            <person name="Miner T."/>
            <person name="Farmer C."/>
            <person name="Delehaunty K."/>
            <person name="Cordes M."/>
            <person name="Minx P."/>
            <person name="Tomlinson C."/>
            <person name="Chen J."/>
            <person name="Wollam A."/>
            <person name="Pepin K.H."/>
            <person name="Bhonagiri V."/>
            <person name="Zhang X."/>
            <person name="Warren W."/>
            <person name="Mitreva M."/>
            <person name="Mardis E.R."/>
            <person name="Wilson R.K."/>
        </authorList>
    </citation>
    <scope>NUCLEOTIDE SEQUENCE [LARGE SCALE GENOMIC DNA]</scope>
    <source>
        <strain evidence="12 13">W1703</strain>
    </source>
</reference>
<dbReference type="Pfam" id="PF22590">
    <property type="entry name" value="Cas3-like_C_2"/>
    <property type="match status" value="1"/>
</dbReference>
<dbReference type="AlphaFoldDB" id="U2KFE8"/>
<dbReference type="Pfam" id="PF18395">
    <property type="entry name" value="Cas3_C"/>
    <property type="match status" value="1"/>
</dbReference>
<dbReference type="CDD" id="cd09641">
    <property type="entry name" value="Cas3''_I"/>
    <property type="match status" value="1"/>
</dbReference>
<keyword evidence="7" id="KW-0347">Helicase</keyword>
<dbReference type="HOGENOM" id="CLU_013924_1_0_9"/>
<comment type="similarity">
    <text evidence="2">In the central section; belongs to the CRISPR-associated helicase Cas3 family.</text>
</comment>
<dbReference type="InterPro" id="IPR006483">
    <property type="entry name" value="CRISPR-assoc_Cas3_HD"/>
</dbReference>
<evidence type="ECO:0000259" key="10">
    <source>
        <dbReference type="PROSITE" id="PS51192"/>
    </source>
</evidence>
<evidence type="ECO:0000256" key="9">
    <source>
        <dbReference type="ARBA" id="ARBA00023118"/>
    </source>
</evidence>
<comment type="caution">
    <text evidence="12">The sequence shown here is derived from an EMBL/GenBank/DDBJ whole genome shotgun (WGS) entry which is preliminary data.</text>
</comment>
<dbReference type="SUPFAM" id="SSF52540">
    <property type="entry name" value="P-loop containing nucleoside triphosphate hydrolases"/>
    <property type="match status" value="1"/>
</dbReference>
<evidence type="ECO:0000256" key="1">
    <source>
        <dbReference type="ARBA" id="ARBA00006847"/>
    </source>
</evidence>
<keyword evidence="9" id="KW-0051">Antiviral defense</keyword>
<name>U2KFE8_9STRE</name>
<dbReference type="GO" id="GO:0003723">
    <property type="term" value="F:RNA binding"/>
    <property type="evidence" value="ECO:0007669"/>
    <property type="project" value="TreeGrafter"/>
</dbReference>
<sequence>MDCCFWAKKKEENGQLLWLPLTQHLKDTSDIAGLLWEHWLGEGQKKLIMDSLETDHETDNLGKRTIQFLAAVHDIGKATPAFQTQKGYSNSEDLDLRLLEKLERSGFEGISSLQLASPRKSHHSVAGQYLLYTYGLKEDITTIIGGHHGKPIDSIDDYNCQGKSYPSNYFQFEESENRAVYQKWKQTQRNIFSWALKVSGFETIEALPKIKQPAQVLLSGLLIMADWIASNEHYFPLISIDDAKVKDESKRTPHGFQKWKKTSLWEPEIIINFKGAYKERFGFDPREVQIALADIIANTHNPGIFILEAPMGVGKTEAALIAAEQLAAKRGRNGLFFGLPTQATSNGIFPRIENWLESIQGDLEENISIHLVHGKAQLNEDFDRLRLAENINIDEADSGSVIVNEWFSGRKTASLDDFVVGTVDQFLMVALKQKHLALRHLGFSKKVVIIDEVHAYDAYMNQYLLEAIRWMGAYGVPVVILSATLPAERRVELLKNYMLGLGKEFNKKERRQLAETLKTEAYPLITYNDGFEVCQRKGFQQTKNKNITVQRLNEESLLETVERELSDGGVVGLIVNTVKRAQELAKSFVEKFGEDMVELLHSGFIATQRTQKEKDLLQIIGKNAKRPKRKIIIGTQVIEQSLDIDFDVLISDLAPMDLLIQRMGRLHRHDIKRPVKHMLPRFYVLGTSESLDFEEGSSFVYGDYLLARTQYFLPDTISLPEDISPLVQKVYNFNLKDDCDQNINLADDLRAKYLEARKRYKAKMEAKKSKAKNYRIDNPVLKPSRKRPESLIGWIKNPNPDESEEKAYAQVRDIEDTIEVIALKRLESGYGLFGENQDISSNITDFKIAKKVAQNTSRLPLTLSKSYNVDKTIEELEKYYRRHFENWDNSSWLKGTLGIVFNENNEFILNGFKLSYDEKYGIQVERV</sequence>
<dbReference type="Gene3D" id="1.10.3210.30">
    <property type="match status" value="1"/>
</dbReference>
<gene>
    <name evidence="12" type="ORF">HMPREF1557_01324</name>
</gene>
<dbReference type="PROSITE" id="PS51192">
    <property type="entry name" value="HELICASE_ATP_BIND_1"/>
    <property type="match status" value="1"/>
</dbReference>
<dbReference type="InterPro" id="IPR027417">
    <property type="entry name" value="P-loop_NTPase"/>
</dbReference>
<dbReference type="Pfam" id="PF00270">
    <property type="entry name" value="DEAD"/>
    <property type="match status" value="1"/>
</dbReference>
<accession>U2KFE8</accession>
<feature type="domain" description="HD Cas3-type" evidence="11">
    <location>
        <begin position="14"/>
        <end position="228"/>
    </location>
</feature>
<dbReference type="SMART" id="SM00490">
    <property type="entry name" value="HELICc"/>
    <property type="match status" value="1"/>
</dbReference>
<evidence type="ECO:0000256" key="2">
    <source>
        <dbReference type="ARBA" id="ARBA00009046"/>
    </source>
</evidence>
<dbReference type="InterPro" id="IPR001650">
    <property type="entry name" value="Helicase_C-like"/>
</dbReference>
<dbReference type="PANTHER" id="PTHR47963">
    <property type="entry name" value="DEAD-BOX ATP-DEPENDENT RNA HELICASE 47, MITOCHONDRIAL"/>
    <property type="match status" value="1"/>
</dbReference>
<dbReference type="RefSeq" id="WP_021673650.1">
    <property type="nucleotide sequence ID" value="NZ_KI259696.1"/>
</dbReference>
<dbReference type="GO" id="GO:0003724">
    <property type="term" value="F:RNA helicase activity"/>
    <property type="evidence" value="ECO:0007669"/>
    <property type="project" value="TreeGrafter"/>
</dbReference>
<evidence type="ECO:0000256" key="4">
    <source>
        <dbReference type="ARBA" id="ARBA00022723"/>
    </source>
</evidence>
<dbReference type="Proteomes" id="UP000016617">
    <property type="component" value="Unassembled WGS sequence"/>
</dbReference>
<dbReference type="GO" id="GO:0046872">
    <property type="term" value="F:metal ion binding"/>
    <property type="evidence" value="ECO:0007669"/>
    <property type="project" value="UniProtKB-KW"/>
</dbReference>
<evidence type="ECO:0000256" key="3">
    <source>
        <dbReference type="ARBA" id="ARBA00022722"/>
    </source>
</evidence>
<dbReference type="GO" id="GO:0016787">
    <property type="term" value="F:hydrolase activity"/>
    <property type="evidence" value="ECO:0007669"/>
    <property type="project" value="UniProtKB-KW"/>
</dbReference>
<dbReference type="GO" id="GO:0005524">
    <property type="term" value="F:ATP binding"/>
    <property type="evidence" value="ECO:0007669"/>
    <property type="project" value="UniProtKB-KW"/>
</dbReference>
<evidence type="ECO:0000256" key="8">
    <source>
        <dbReference type="ARBA" id="ARBA00022840"/>
    </source>
</evidence>
<evidence type="ECO:0000256" key="5">
    <source>
        <dbReference type="ARBA" id="ARBA00022741"/>
    </source>
</evidence>
<dbReference type="PATRIC" id="fig|1227275.3.peg.1175"/>
<dbReference type="InterPro" id="IPR050547">
    <property type="entry name" value="DEAD_box_RNA_helicases"/>
</dbReference>
<keyword evidence="5" id="KW-0547">Nucleotide-binding</keyword>